<dbReference type="EMBL" id="CM035441">
    <property type="protein sequence ID" value="KAH7281241.1"/>
    <property type="molecule type" value="Genomic_DNA"/>
</dbReference>
<sequence>MRCGSFMGAFAMRGIRKILERYKSKSSIALAGVPSVPIDCEENLQYWKDKAKQLSERFILLEQKQRNMVGENLEGLRLEDLEILESQVNRGLSEIRSAKAHLMMERAQELRAKERRLQCENQALIWKVTVATPKVTIPTALHQAAIESRTAKVSHNHEAESNEADTTLNLACPRRLFK</sequence>
<organism evidence="2 3">
    <name type="scientific">Ceratopteris richardii</name>
    <name type="common">Triangle waterfern</name>
    <dbReference type="NCBI Taxonomy" id="49495"/>
    <lineage>
        <taxon>Eukaryota</taxon>
        <taxon>Viridiplantae</taxon>
        <taxon>Streptophyta</taxon>
        <taxon>Embryophyta</taxon>
        <taxon>Tracheophyta</taxon>
        <taxon>Polypodiopsida</taxon>
        <taxon>Polypodiidae</taxon>
        <taxon>Polypodiales</taxon>
        <taxon>Pteridineae</taxon>
        <taxon>Pteridaceae</taxon>
        <taxon>Parkerioideae</taxon>
        <taxon>Ceratopteris</taxon>
    </lineage>
</organism>
<evidence type="ECO:0000313" key="2">
    <source>
        <dbReference type="EMBL" id="KAH7281241.1"/>
    </source>
</evidence>
<dbReference type="GO" id="GO:0005634">
    <property type="term" value="C:nucleus"/>
    <property type="evidence" value="ECO:0007669"/>
    <property type="project" value="InterPro"/>
</dbReference>
<dbReference type="OMA" id="CEENLQY"/>
<name>A0A8T2QDH9_CERRI</name>
<dbReference type="InterPro" id="IPR002487">
    <property type="entry name" value="TF_Kbox"/>
</dbReference>
<dbReference type="Proteomes" id="UP000825935">
    <property type="component" value="Chromosome 36"/>
</dbReference>
<proteinExistence type="predicted"/>
<evidence type="ECO:0000259" key="1">
    <source>
        <dbReference type="PROSITE" id="PS51297"/>
    </source>
</evidence>
<protein>
    <recommendedName>
        <fullName evidence="1">K-box domain-containing protein</fullName>
    </recommendedName>
</protein>
<dbReference type="Pfam" id="PF01486">
    <property type="entry name" value="K-box"/>
    <property type="match status" value="1"/>
</dbReference>
<dbReference type="PROSITE" id="PS51297">
    <property type="entry name" value="K_BOX"/>
    <property type="match status" value="1"/>
</dbReference>
<gene>
    <name evidence="2" type="ORF">KP509_36G037100</name>
</gene>
<dbReference type="OrthoDB" id="1898716at2759"/>
<dbReference type="GO" id="GO:0003700">
    <property type="term" value="F:DNA-binding transcription factor activity"/>
    <property type="evidence" value="ECO:0007669"/>
    <property type="project" value="InterPro"/>
</dbReference>
<evidence type="ECO:0000313" key="3">
    <source>
        <dbReference type="Proteomes" id="UP000825935"/>
    </source>
</evidence>
<keyword evidence="3" id="KW-1185">Reference proteome</keyword>
<feature type="domain" description="K-box" evidence="1">
    <location>
        <begin position="44"/>
        <end position="134"/>
    </location>
</feature>
<reference evidence="2" key="1">
    <citation type="submission" date="2021-08" db="EMBL/GenBank/DDBJ databases">
        <title>WGS assembly of Ceratopteris richardii.</title>
        <authorList>
            <person name="Marchant D.B."/>
            <person name="Chen G."/>
            <person name="Jenkins J."/>
            <person name="Shu S."/>
            <person name="Leebens-Mack J."/>
            <person name="Grimwood J."/>
            <person name="Schmutz J."/>
            <person name="Soltis P."/>
            <person name="Soltis D."/>
            <person name="Chen Z.-H."/>
        </authorList>
    </citation>
    <scope>NUCLEOTIDE SEQUENCE</scope>
    <source>
        <strain evidence="2">Whitten #5841</strain>
        <tissue evidence="2">Leaf</tissue>
    </source>
</reference>
<comment type="caution">
    <text evidence="2">The sequence shown here is derived from an EMBL/GenBank/DDBJ whole genome shotgun (WGS) entry which is preliminary data.</text>
</comment>
<accession>A0A8T2QDH9</accession>
<dbReference type="AlphaFoldDB" id="A0A8T2QDH9"/>